<dbReference type="EC" id="6.3.2.4" evidence="18"/>
<feature type="binding site" evidence="21">
    <location>
        <position position="316"/>
    </location>
    <ligand>
        <name>Mg(2+)</name>
        <dbReference type="ChEBI" id="CHEBI:18420"/>
        <label>2</label>
    </ligand>
</feature>
<dbReference type="GO" id="GO:0005524">
    <property type="term" value="F:ATP binding"/>
    <property type="evidence" value="ECO:0007669"/>
    <property type="project" value="UniProtKB-UniRule"/>
</dbReference>
<evidence type="ECO:0000256" key="22">
    <source>
        <dbReference type="PROSITE-ProRule" id="PRU00409"/>
    </source>
</evidence>
<dbReference type="Pfam" id="PF01820">
    <property type="entry name" value="Dala_Dala_lig_N"/>
    <property type="match status" value="1"/>
</dbReference>
<dbReference type="GO" id="GO:0009252">
    <property type="term" value="P:peptidoglycan biosynthetic process"/>
    <property type="evidence" value="ECO:0007669"/>
    <property type="project" value="UniProtKB-UniRule"/>
</dbReference>
<protein>
    <recommendedName>
        <fullName evidence="18">D-alanine--D-alanine ligase</fullName>
        <ecNumber evidence="18">6.3.2.4</ecNumber>
    </recommendedName>
    <alternativeName>
        <fullName evidence="18">D-Ala-D-Ala ligase</fullName>
    </alternativeName>
    <alternativeName>
        <fullName evidence="18">D-alanylalanine synthetase</fullName>
    </alternativeName>
</protein>
<reference evidence="24 25" key="1">
    <citation type="submission" date="2016-03" db="EMBL/GenBank/DDBJ databases">
        <title>Comparative genomics of Rickettsiella.</title>
        <authorList>
            <person name="Chandler C."/>
            <person name="Wang Y."/>
        </authorList>
    </citation>
    <scope>NUCLEOTIDE SEQUENCE [LARGE SCALE GENOMIC DNA]</scope>
    <source>
        <strain evidence="24 25">RCFS May 2013</strain>
    </source>
</reference>
<dbReference type="GO" id="GO:0008360">
    <property type="term" value="P:regulation of cell shape"/>
    <property type="evidence" value="ECO:0007669"/>
    <property type="project" value="UniProtKB-KW"/>
</dbReference>
<dbReference type="STRING" id="1225476.A1D18_02165"/>
<evidence type="ECO:0000256" key="1">
    <source>
        <dbReference type="ARBA" id="ARBA00001936"/>
    </source>
</evidence>
<evidence type="ECO:0000256" key="3">
    <source>
        <dbReference type="ARBA" id="ARBA00004496"/>
    </source>
</evidence>
<feature type="binding site" evidence="21">
    <location>
        <position position="302"/>
    </location>
    <ligand>
        <name>Mg(2+)</name>
        <dbReference type="ChEBI" id="CHEBI:18420"/>
        <label>1</label>
    </ligand>
</feature>
<evidence type="ECO:0000256" key="11">
    <source>
        <dbReference type="ARBA" id="ARBA00022842"/>
    </source>
</evidence>
<dbReference type="Gene3D" id="3.40.50.20">
    <property type="match status" value="1"/>
</dbReference>
<keyword evidence="8 21" id="KW-0479">Metal-binding</keyword>
<comment type="function">
    <text evidence="2 18">Cell wall formation.</text>
</comment>
<feature type="binding site" evidence="20">
    <location>
        <begin position="315"/>
        <end position="316"/>
    </location>
    <ligand>
        <name>ATP</name>
        <dbReference type="ChEBI" id="CHEBI:30616"/>
    </ligand>
</feature>
<dbReference type="PROSITE" id="PS00843">
    <property type="entry name" value="DALA_DALA_LIGASE_1"/>
    <property type="match status" value="1"/>
</dbReference>
<dbReference type="GO" id="GO:0071555">
    <property type="term" value="P:cell wall organization"/>
    <property type="evidence" value="ECO:0007669"/>
    <property type="project" value="UniProtKB-KW"/>
</dbReference>
<dbReference type="Gene3D" id="3.30.470.20">
    <property type="entry name" value="ATP-grasp fold, B domain"/>
    <property type="match status" value="1"/>
</dbReference>
<evidence type="ECO:0000256" key="21">
    <source>
        <dbReference type="PIRSR" id="PIRSR039102-3"/>
    </source>
</evidence>
<dbReference type="InterPro" id="IPR000291">
    <property type="entry name" value="D-Ala_lig_Van_CS"/>
</dbReference>
<dbReference type="GO" id="GO:0008716">
    <property type="term" value="F:D-alanine-D-alanine ligase activity"/>
    <property type="evidence" value="ECO:0007669"/>
    <property type="project" value="UniProtKB-UniRule"/>
</dbReference>
<name>A0A1J8NJ58_9COXI</name>
<dbReference type="Pfam" id="PF07478">
    <property type="entry name" value="Dala_Dala_lig_C"/>
    <property type="match status" value="1"/>
</dbReference>
<comment type="pathway">
    <text evidence="4 18">Cell wall biogenesis; peptidoglycan biosynthesis.</text>
</comment>
<feature type="binding site" evidence="20">
    <location>
        <position position="134"/>
    </location>
    <ligand>
        <name>ATP</name>
        <dbReference type="ChEBI" id="CHEBI:30616"/>
    </ligand>
</feature>
<feature type="binding site" evidence="20">
    <location>
        <begin position="217"/>
        <end position="224"/>
    </location>
    <ligand>
        <name>ATP</name>
        <dbReference type="ChEBI" id="CHEBI:30616"/>
    </ligand>
</feature>
<comment type="cofactor">
    <cofactor evidence="1">
        <name>Mn(2+)</name>
        <dbReference type="ChEBI" id="CHEBI:29035"/>
    </cofactor>
</comment>
<feature type="binding site" evidence="21">
    <location>
        <position position="318"/>
    </location>
    <ligand>
        <name>Mg(2+)</name>
        <dbReference type="ChEBI" id="CHEBI:18420"/>
        <label>2</label>
    </ligand>
</feature>
<evidence type="ECO:0000256" key="17">
    <source>
        <dbReference type="ARBA" id="ARBA00060592"/>
    </source>
</evidence>
<keyword evidence="25" id="KW-1185">Reference proteome</keyword>
<evidence type="ECO:0000256" key="5">
    <source>
        <dbReference type="ARBA" id="ARBA00010871"/>
    </source>
</evidence>
<feature type="active site" evidence="19">
    <location>
        <position position="21"/>
    </location>
</feature>
<feature type="binding site" evidence="20">
    <location>
        <begin position="179"/>
        <end position="181"/>
    </location>
    <ligand>
        <name>ATP</name>
        <dbReference type="ChEBI" id="CHEBI:30616"/>
    </ligand>
</feature>
<dbReference type="AlphaFoldDB" id="A0A1J8NJ58"/>
<dbReference type="InterPro" id="IPR013815">
    <property type="entry name" value="ATP_grasp_subdomain_1"/>
</dbReference>
<dbReference type="InterPro" id="IPR011095">
    <property type="entry name" value="Dala_Dala_lig_C"/>
</dbReference>
<dbReference type="SUPFAM" id="SSF56059">
    <property type="entry name" value="Glutathione synthetase ATP-binding domain-like"/>
    <property type="match status" value="1"/>
</dbReference>
<dbReference type="GO" id="GO:0005829">
    <property type="term" value="C:cytosol"/>
    <property type="evidence" value="ECO:0007669"/>
    <property type="project" value="UniProtKB-ARBA"/>
</dbReference>
<evidence type="ECO:0000256" key="4">
    <source>
        <dbReference type="ARBA" id="ARBA00004752"/>
    </source>
</evidence>
<evidence type="ECO:0000256" key="6">
    <source>
        <dbReference type="ARBA" id="ARBA00022490"/>
    </source>
</evidence>
<comment type="cofactor">
    <cofactor evidence="21">
        <name>Mg(2+)</name>
        <dbReference type="ChEBI" id="CHEBI:18420"/>
    </cofactor>
    <cofactor evidence="21">
        <name>Mn(2+)</name>
        <dbReference type="ChEBI" id="CHEBI:29035"/>
    </cofactor>
    <text evidence="21">Binds 2 magnesium or manganese ions per subunit.</text>
</comment>
<keyword evidence="9 20" id="KW-0547">Nucleotide-binding</keyword>
<keyword evidence="10 22" id="KW-0067">ATP-binding</keyword>
<dbReference type="Gene3D" id="3.30.1490.20">
    <property type="entry name" value="ATP-grasp fold, A domain"/>
    <property type="match status" value="1"/>
</dbReference>
<evidence type="ECO:0000256" key="18">
    <source>
        <dbReference type="HAMAP-Rule" id="MF_00047"/>
    </source>
</evidence>
<feature type="active site" evidence="19">
    <location>
        <position position="327"/>
    </location>
</feature>
<keyword evidence="11 21" id="KW-0460">Magnesium</keyword>
<evidence type="ECO:0000256" key="12">
    <source>
        <dbReference type="ARBA" id="ARBA00022960"/>
    </source>
</evidence>
<evidence type="ECO:0000256" key="10">
    <source>
        <dbReference type="ARBA" id="ARBA00022840"/>
    </source>
</evidence>
<dbReference type="FunFam" id="3.30.1490.20:FF:000007">
    <property type="entry name" value="D-alanine--D-alanine ligase"/>
    <property type="match status" value="1"/>
</dbReference>
<dbReference type="HAMAP" id="MF_00047">
    <property type="entry name" value="Dala_Dala_lig"/>
    <property type="match status" value="1"/>
</dbReference>
<dbReference type="RefSeq" id="WP_071662191.1">
    <property type="nucleotide sequence ID" value="NZ_LUKY01000032.1"/>
</dbReference>
<dbReference type="PROSITE" id="PS00844">
    <property type="entry name" value="DALA_DALA_LIGASE_2"/>
    <property type="match status" value="1"/>
</dbReference>
<keyword evidence="7 18" id="KW-0436">Ligase</keyword>
<comment type="caution">
    <text evidence="24">The sequence shown here is derived from an EMBL/GenBank/DDBJ whole genome shotgun (WGS) entry which is preliminary data.</text>
</comment>
<dbReference type="InterPro" id="IPR011761">
    <property type="entry name" value="ATP-grasp"/>
</dbReference>
<dbReference type="PIRSF" id="PIRSF039102">
    <property type="entry name" value="Ddl/VanB"/>
    <property type="match status" value="1"/>
</dbReference>
<feature type="binding site" evidence="21">
    <location>
        <position position="316"/>
    </location>
    <ligand>
        <name>Mg(2+)</name>
        <dbReference type="ChEBI" id="CHEBI:18420"/>
        <label>1</label>
    </ligand>
</feature>
<feature type="active site" evidence="19">
    <location>
        <position position="187"/>
    </location>
</feature>
<organism evidence="24 25">
    <name type="scientific">Candidatus Rickettsiella isopodorum</name>
    <dbReference type="NCBI Taxonomy" id="1225476"/>
    <lineage>
        <taxon>Bacteria</taxon>
        <taxon>Pseudomonadati</taxon>
        <taxon>Pseudomonadota</taxon>
        <taxon>Gammaproteobacteria</taxon>
        <taxon>Legionellales</taxon>
        <taxon>Coxiellaceae</taxon>
        <taxon>Rickettsiella</taxon>
    </lineage>
</organism>
<gene>
    <name evidence="18" type="primary">ddl</name>
    <name evidence="24" type="ORF">A1D18_02165</name>
</gene>
<evidence type="ECO:0000256" key="2">
    <source>
        <dbReference type="ARBA" id="ARBA00003921"/>
    </source>
</evidence>
<accession>A0A1J8NJ58</accession>
<keyword evidence="15 18" id="KW-0961">Cell wall biogenesis/degradation</keyword>
<evidence type="ECO:0000313" key="24">
    <source>
        <dbReference type="EMBL" id="OIZ94930.1"/>
    </source>
</evidence>
<dbReference type="InterPro" id="IPR016185">
    <property type="entry name" value="PreATP-grasp_dom_sf"/>
</dbReference>
<dbReference type="UniPathway" id="UPA00219"/>
<evidence type="ECO:0000256" key="16">
    <source>
        <dbReference type="ARBA" id="ARBA00047614"/>
    </source>
</evidence>
<dbReference type="PANTHER" id="PTHR23132">
    <property type="entry name" value="D-ALANINE--D-ALANINE LIGASE"/>
    <property type="match status" value="1"/>
</dbReference>
<comment type="catalytic activity">
    <reaction evidence="16 18">
        <text>2 D-alanine + ATP = D-alanyl-D-alanine + ADP + phosphate + H(+)</text>
        <dbReference type="Rhea" id="RHEA:11224"/>
        <dbReference type="ChEBI" id="CHEBI:15378"/>
        <dbReference type="ChEBI" id="CHEBI:30616"/>
        <dbReference type="ChEBI" id="CHEBI:43474"/>
        <dbReference type="ChEBI" id="CHEBI:57416"/>
        <dbReference type="ChEBI" id="CHEBI:57822"/>
        <dbReference type="ChEBI" id="CHEBI:456216"/>
        <dbReference type="EC" id="6.3.2.4"/>
    </reaction>
</comment>
<dbReference type="NCBIfam" id="TIGR01205">
    <property type="entry name" value="D_ala_D_alaTIGR"/>
    <property type="match status" value="1"/>
</dbReference>
<dbReference type="FunFam" id="3.30.470.20:FF:000008">
    <property type="entry name" value="D-alanine--D-alanine ligase"/>
    <property type="match status" value="1"/>
</dbReference>
<dbReference type="NCBIfam" id="NF002528">
    <property type="entry name" value="PRK01966.1-4"/>
    <property type="match status" value="1"/>
</dbReference>
<evidence type="ECO:0000256" key="9">
    <source>
        <dbReference type="ARBA" id="ARBA00022741"/>
    </source>
</evidence>
<feature type="domain" description="ATP-grasp" evidence="23">
    <location>
        <begin position="138"/>
        <end position="349"/>
    </location>
</feature>
<comment type="pathway">
    <text evidence="17">Glycan biosynthesis.</text>
</comment>
<evidence type="ECO:0000256" key="19">
    <source>
        <dbReference type="PIRSR" id="PIRSR039102-1"/>
    </source>
</evidence>
<dbReference type="InterPro" id="IPR011127">
    <property type="entry name" value="Dala_Dala_lig_N"/>
</dbReference>
<dbReference type="SUPFAM" id="SSF52440">
    <property type="entry name" value="PreATP-grasp domain"/>
    <property type="match status" value="1"/>
</dbReference>
<keyword evidence="6 18" id="KW-0963">Cytoplasm</keyword>
<comment type="subcellular location">
    <subcellularLocation>
        <location evidence="3 18">Cytoplasm</location>
    </subcellularLocation>
</comment>
<dbReference type="OrthoDB" id="9813261at2"/>
<sequence length="365" mass="40786">MSLKENSKIKVAVLYGGRSAEHEVSLLSAASVIKHLDKNKFTVIPIGIDKQGRGYINEYQHLYLNDGIVLKTKKAEHLHSLSELTQRKKNLPDVVFPVLHGTFGEDGTIQGLLEILGLAYVGADVLGSAIGMDKDVAKRLAHAAEIPVVPFLSFNSGLWSVKKEQLIQNIEQKIPYPLFVKPANSGSSLGVSKVKKPDDLAAAIELAFTYSTKVLLEQAFEIREIEMAVLENLQWGAEPLVSRVGEIIPSHEFYSYEAKYLDPKGAELIIPATLQEGQWQQLKHLAIKIFNCLDCSGMARIDFFIEKQSQKIYFNELNTIPGFTQISMYPKLWEASGLSYQQLLTQLIELALARHQRLSLLKRSI</sequence>
<keyword evidence="12 18" id="KW-0133">Cell shape</keyword>
<dbReference type="InterPro" id="IPR005905">
    <property type="entry name" value="D_ala_D_ala"/>
</dbReference>
<evidence type="ECO:0000256" key="20">
    <source>
        <dbReference type="PIRSR" id="PIRSR039102-2"/>
    </source>
</evidence>
<comment type="similarity">
    <text evidence="5 18">Belongs to the D-alanine--D-alanine ligase family.</text>
</comment>
<dbReference type="PANTHER" id="PTHR23132:SF25">
    <property type="entry name" value="D-ALANINE--D-ALANINE LIGASE A"/>
    <property type="match status" value="1"/>
</dbReference>
<evidence type="ECO:0000256" key="8">
    <source>
        <dbReference type="ARBA" id="ARBA00022723"/>
    </source>
</evidence>
<evidence type="ECO:0000313" key="25">
    <source>
        <dbReference type="Proteomes" id="UP000183924"/>
    </source>
</evidence>
<evidence type="ECO:0000256" key="7">
    <source>
        <dbReference type="ARBA" id="ARBA00022598"/>
    </source>
</evidence>
<evidence type="ECO:0000256" key="15">
    <source>
        <dbReference type="ARBA" id="ARBA00023316"/>
    </source>
</evidence>
<keyword evidence="13 18" id="KW-0573">Peptidoglycan synthesis</keyword>
<proteinExistence type="inferred from homology"/>
<evidence type="ECO:0000259" key="23">
    <source>
        <dbReference type="PROSITE" id="PS50975"/>
    </source>
</evidence>
<evidence type="ECO:0000256" key="14">
    <source>
        <dbReference type="ARBA" id="ARBA00023211"/>
    </source>
</evidence>
<dbReference type="GO" id="GO:0046872">
    <property type="term" value="F:metal ion binding"/>
    <property type="evidence" value="ECO:0007669"/>
    <property type="project" value="UniProtKB-KW"/>
</dbReference>
<feature type="binding site" evidence="20">
    <location>
        <begin position="187"/>
        <end position="188"/>
    </location>
    <ligand>
        <name>ATP</name>
        <dbReference type="ChEBI" id="CHEBI:30616"/>
    </ligand>
</feature>
<dbReference type="PROSITE" id="PS50975">
    <property type="entry name" value="ATP_GRASP"/>
    <property type="match status" value="1"/>
</dbReference>
<dbReference type="EMBL" id="LUKY01000032">
    <property type="protein sequence ID" value="OIZ94930.1"/>
    <property type="molecule type" value="Genomic_DNA"/>
</dbReference>
<evidence type="ECO:0000256" key="13">
    <source>
        <dbReference type="ARBA" id="ARBA00022984"/>
    </source>
</evidence>
<dbReference type="Proteomes" id="UP000183924">
    <property type="component" value="Unassembled WGS sequence"/>
</dbReference>
<keyword evidence="14 21" id="KW-0464">Manganese</keyword>